<dbReference type="Pfam" id="PF05380">
    <property type="entry name" value="Peptidase_A17"/>
    <property type="match status" value="1"/>
</dbReference>
<organism evidence="2">
    <name type="scientific">Diabrotica virgifera virgifera</name>
    <name type="common">western corn rootworm</name>
    <dbReference type="NCBI Taxonomy" id="50390"/>
    <lineage>
        <taxon>Eukaryota</taxon>
        <taxon>Metazoa</taxon>
        <taxon>Ecdysozoa</taxon>
        <taxon>Arthropoda</taxon>
        <taxon>Hexapoda</taxon>
        <taxon>Insecta</taxon>
        <taxon>Pterygota</taxon>
        <taxon>Neoptera</taxon>
        <taxon>Endopterygota</taxon>
        <taxon>Coleoptera</taxon>
        <taxon>Polyphaga</taxon>
        <taxon>Cucujiformia</taxon>
        <taxon>Chrysomeloidea</taxon>
        <taxon>Chrysomelidae</taxon>
        <taxon>Galerucinae</taxon>
        <taxon>Diabroticina</taxon>
        <taxon>Diabroticites</taxon>
        <taxon>Diabrotica</taxon>
    </lineage>
</organism>
<dbReference type="RefSeq" id="XP_028151710.1">
    <property type="nucleotide sequence ID" value="XM_028295909.1"/>
</dbReference>
<name>A0A6P7H6Y5_DIAVI</name>
<reference evidence="2" key="1">
    <citation type="submission" date="2025-08" db="UniProtKB">
        <authorList>
            <consortium name="RefSeq"/>
        </authorList>
    </citation>
    <scope>IDENTIFICATION</scope>
    <source>
        <tissue evidence="2">Whole insect</tissue>
    </source>
</reference>
<dbReference type="PANTHER" id="PTHR22955:SF77">
    <property type="entry name" value="ASPARTIC PUTATIVE DOMAIN-CONTAINING PROTEIN-RELATED"/>
    <property type="match status" value="1"/>
</dbReference>
<protein>
    <submittedName>
        <fullName evidence="2">Uncharacterized protein LOC114345087</fullName>
    </submittedName>
</protein>
<gene>
    <name evidence="2" type="primary">LOC114345087</name>
</gene>
<feature type="compositionally biased region" description="Polar residues" evidence="1">
    <location>
        <begin position="347"/>
        <end position="358"/>
    </location>
</feature>
<evidence type="ECO:0000256" key="1">
    <source>
        <dbReference type="SAM" id="MobiDB-lite"/>
    </source>
</evidence>
<accession>A0A6P7H6Y5</accession>
<feature type="region of interest" description="Disordered" evidence="1">
    <location>
        <begin position="331"/>
        <end position="370"/>
    </location>
</feature>
<dbReference type="PANTHER" id="PTHR22955">
    <property type="entry name" value="RETROTRANSPOSON"/>
    <property type="match status" value="1"/>
</dbReference>
<dbReference type="InParanoid" id="A0A6P7H6Y5"/>
<dbReference type="InterPro" id="IPR008042">
    <property type="entry name" value="Retrotrans_Pao"/>
</dbReference>
<dbReference type="AlphaFoldDB" id="A0A6P7H6Y5"/>
<evidence type="ECO:0000313" key="2">
    <source>
        <dbReference type="RefSeq" id="XP_028151710.1"/>
    </source>
</evidence>
<sequence length="481" mass="53560">MKEESYPLPLKSCLRVPQICASTWKQIFHVEDIVCGGDTLEIALDLRNDLISVLSRVTALDKSCTKRSMLSELARVFDPVGFLAPMTLFTKHLIQRLWLSGIDWDDFPPDSICKVWNQYKEQLLSLAHLEISRSWSDSQIALSWIKSSPHRWKTFVSNWVSYIQERISPDSWLYVPSAKNSADLACRGVLPALMLVPSHWFAGPEFLYNTYPIPNASRCFSECAEMLDEKRTVTLACVNGGKFKRSRIKLLKKEPGTNISFPSDFRHTITVQHTLDNKSSFISPNSPPGSPAISRLRAIALPADGVKGKTWGPSTCHQRERGQIMLPSPNRTALWSKSAPNLDRTRPSLTLTTPNTSRSPHDVDSSSVSDSYKTISGGLQSIISKVSAFPSLSRLSTTRNNSFPINKSSLTPKTGLGNNKRLSRSIGNISETHYDTVFSSDNFVIARGVSSASMVFSDGYVSIERDSDTEHLLKKDSSSII</sequence>
<proteinExistence type="predicted"/>